<dbReference type="Gene3D" id="2.160.20.10">
    <property type="entry name" value="Single-stranded right-handed beta-helix, Pectin lyase-like"/>
    <property type="match status" value="3"/>
</dbReference>
<feature type="chain" id="PRO_5021859553" description="Periplasmic copper-binding protein NosD beta helix domain-containing protein" evidence="1">
    <location>
        <begin position="50"/>
        <end position="772"/>
    </location>
</feature>
<dbReference type="KEGG" id="amob:HG15A2_37160"/>
<dbReference type="PANTHER" id="PTHR36453">
    <property type="entry name" value="SECRETED PROTEIN-RELATED"/>
    <property type="match status" value="1"/>
</dbReference>
<dbReference type="InterPro" id="IPR006626">
    <property type="entry name" value="PbH1"/>
</dbReference>
<evidence type="ECO:0000256" key="1">
    <source>
        <dbReference type="SAM" id="SignalP"/>
    </source>
</evidence>
<keyword evidence="1" id="KW-0732">Signal</keyword>
<evidence type="ECO:0000259" key="2">
    <source>
        <dbReference type="Pfam" id="PF05048"/>
    </source>
</evidence>
<dbReference type="OrthoDB" id="9791852at2"/>
<dbReference type="InterPro" id="IPR007742">
    <property type="entry name" value="NosD_dom"/>
</dbReference>
<evidence type="ECO:0000313" key="3">
    <source>
        <dbReference type="EMBL" id="QDT00380.1"/>
    </source>
</evidence>
<sequence precursor="true">MQATPGTEKQKDESMSLPIRSRFSLATRRLLILFVGACSWLLASSAAPAATYYVANNGNDFRSFSQAQNPDTPWKTLDKINGLNLNPGDNVLFNRGDTWRESLVASNSGVTGSPITYGAYGLGANPTISASSVISDWTPHQGNIYVANTPAPVNQLFFNDAPLTLARTPNEGYLKMDYKTDATTFVDAALGTDIDWTGATAHIRTLQWNIATEPVAAFNPSNKAVTLASEPTYGLPDQSGWGYFLNNKLEALDSPGEWYYDAPTQQTYVWMPDGDSPANYLIEGSALDYGVELSANTHDIKISDLTIKHAAKHGIFADRSSDISVENNEILYPDAVAVFVGTEFSRQGSDSLIDGNLIVGANHAAIYSSNDATTITNNTVRDTGEFQRINASGIGSNIYGAIGTKLRGNDNVVSNNHFSDTGYSTITFSGENTLIEQNLIENSNKIKDDGAAIYTYNPNGALPGSAGSIIRFNIILDTQGAPEGTANENFRSTSAGIYLDENTHDVLVANNTVSNSYERGIFVHRSFDNQVIDNTLYDNEGGQLRFSEGNNIPVSGHTATGNIFFSLTPEQIGLSLSSQLSNPDFGTFDDNYFGNPYSEDVVEHKAGSAGNATFTLAEWQAFSSQDSNSATNNFSFDPEDGDPHGLAMLFINPTTTDSVIDLAGLTYLDLQGNTVSGSITLSPFASQILIFDATGGLAGDFTGDGNVDGIDFLDWQANPTIGNLADWQQNYGMSTSSSASTSTAVPEPISAVLLALTGLFALRQRSARSERS</sequence>
<dbReference type="SMART" id="SM00710">
    <property type="entry name" value="PbH1"/>
    <property type="match status" value="9"/>
</dbReference>
<evidence type="ECO:0000313" key="4">
    <source>
        <dbReference type="Proteomes" id="UP000319852"/>
    </source>
</evidence>
<dbReference type="InterPro" id="IPR022441">
    <property type="entry name" value="Para_beta_helix_rpt-2"/>
</dbReference>
<organism evidence="3 4">
    <name type="scientific">Adhaeretor mobilis</name>
    <dbReference type="NCBI Taxonomy" id="1930276"/>
    <lineage>
        <taxon>Bacteria</taxon>
        <taxon>Pseudomonadati</taxon>
        <taxon>Planctomycetota</taxon>
        <taxon>Planctomycetia</taxon>
        <taxon>Pirellulales</taxon>
        <taxon>Lacipirellulaceae</taxon>
        <taxon>Adhaeretor</taxon>
    </lineage>
</organism>
<dbReference type="NCBIfam" id="TIGR03804">
    <property type="entry name" value="para_beta_helix"/>
    <property type="match status" value="1"/>
</dbReference>
<keyword evidence="4" id="KW-1185">Reference proteome</keyword>
<accession>A0A517MZR7</accession>
<feature type="signal peptide" evidence="1">
    <location>
        <begin position="1"/>
        <end position="49"/>
    </location>
</feature>
<dbReference type="Pfam" id="PF05048">
    <property type="entry name" value="NosD"/>
    <property type="match status" value="2"/>
</dbReference>
<dbReference type="InterPro" id="IPR012334">
    <property type="entry name" value="Pectin_lyas_fold"/>
</dbReference>
<dbReference type="InterPro" id="IPR011050">
    <property type="entry name" value="Pectin_lyase_fold/virulence"/>
</dbReference>
<protein>
    <recommendedName>
        <fullName evidence="2">Periplasmic copper-binding protein NosD beta helix domain-containing protein</fullName>
    </recommendedName>
</protein>
<dbReference type="SUPFAM" id="SSF51126">
    <property type="entry name" value="Pectin lyase-like"/>
    <property type="match status" value="1"/>
</dbReference>
<reference evidence="3 4" key="1">
    <citation type="submission" date="2019-02" db="EMBL/GenBank/DDBJ databases">
        <title>Deep-cultivation of Planctomycetes and their phenomic and genomic characterization uncovers novel biology.</title>
        <authorList>
            <person name="Wiegand S."/>
            <person name="Jogler M."/>
            <person name="Boedeker C."/>
            <person name="Pinto D."/>
            <person name="Vollmers J."/>
            <person name="Rivas-Marin E."/>
            <person name="Kohn T."/>
            <person name="Peeters S.H."/>
            <person name="Heuer A."/>
            <person name="Rast P."/>
            <person name="Oberbeckmann S."/>
            <person name="Bunk B."/>
            <person name="Jeske O."/>
            <person name="Meyerdierks A."/>
            <person name="Storesund J.E."/>
            <person name="Kallscheuer N."/>
            <person name="Luecker S."/>
            <person name="Lage O.M."/>
            <person name="Pohl T."/>
            <person name="Merkel B.J."/>
            <person name="Hornburger P."/>
            <person name="Mueller R.-W."/>
            <person name="Bruemmer F."/>
            <person name="Labrenz M."/>
            <person name="Spormann A.M."/>
            <person name="Op den Camp H."/>
            <person name="Overmann J."/>
            <person name="Amann R."/>
            <person name="Jetten M.S.M."/>
            <person name="Mascher T."/>
            <person name="Medema M.H."/>
            <person name="Devos D.P."/>
            <person name="Kaster A.-K."/>
            <person name="Ovreas L."/>
            <person name="Rohde M."/>
            <person name="Galperin M.Y."/>
            <person name="Jogler C."/>
        </authorList>
    </citation>
    <scope>NUCLEOTIDE SEQUENCE [LARGE SCALE GENOMIC DNA]</scope>
    <source>
        <strain evidence="3 4">HG15A2</strain>
    </source>
</reference>
<dbReference type="PANTHER" id="PTHR36453:SF1">
    <property type="entry name" value="RIGHT HANDED BETA HELIX DOMAIN-CONTAINING PROTEIN"/>
    <property type="match status" value="1"/>
</dbReference>
<dbReference type="Proteomes" id="UP000319852">
    <property type="component" value="Chromosome"/>
</dbReference>
<name>A0A517MZR7_9BACT</name>
<gene>
    <name evidence="3" type="ORF">HG15A2_37160</name>
</gene>
<feature type="domain" description="Periplasmic copper-binding protein NosD beta helix" evidence="2">
    <location>
        <begin position="295"/>
        <end position="458"/>
    </location>
</feature>
<dbReference type="EMBL" id="CP036263">
    <property type="protein sequence ID" value="QDT00380.1"/>
    <property type="molecule type" value="Genomic_DNA"/>
</dbReference>
<dbReference type="AlphaFoldDB" id="A0A517MZR7"/>
<feature type="domain" description="Periplasmic copper-binding protein NosD beta helix" evidence="2">
    <location>
        <begin position="486"/>
        <end position="598"/>
    </location>
</feature>
<proteinExistence type="predicted"/>